<dbReference type="PANTHER" id="PTHR39322:SF1">
    <property type="entry name" value="ISOVALERYL-HOMOSERINE LACTONE SYNTHASE"/>
    <property type="match status" value="1"/>
</dbReference>
<evidence type="ECO:0000256" key="2">
    <source>
        <dbReference type="ARBA" id="ARBA00022679"/>
    </source>
</evidence>
<keyword evidence="4 5" id="KW-0071">Autoinducer synthesis</keyword>
<dbReference type="EMBL" id="FONX01000006">
    <property type="protein sequence ID" value="SFE86468.1"/>
    <property type="molecule type" value="Genomic_DNA"/>
</dbReference>
<keyword evidence="1 5" id="KW-0673">Quorum sensing</keyword>
<protein>
    <recommendedName>
        <fullName evidence="6">Acyl-homoserine-lactone synthase</fullName>
        <ecNumber evidence="6">2.3.1.184</ecNumber>
    </recommendedName>
    <alternativeName>
        <fullName evidence="6">Autoinducer synthesis protein</fullName>
    </alternativeName>
</protein>
<dbReference type="InterPro" id="IPR001690">
    <property type="entry name" value="Autoind_synthase"/>
</dbReference>
<accession>A0A1I2E1L7</accession>
<name>A0A1I2E1L7_9BURK</name>
<dbReference type="Proteomes" id="UP000199119">
    <property type="component" value="Unassembled WGS sequence"/>
</dbReference>
<evidence type="ECO:0000256" key="5">
    <source>
        <dbReference type="PROSITE-ProRule" id="PRU00533"/>
    </source>
</evidence>
<dbReference type="Gene3D" id="3.40.630.30">
    <property type="match status" value="1"/>
</dbReference>
<organism evidence="7 8">
    <name type="scientific">Paracidovorax wautersii</name>
    <dbReference type="NCBI Taxonomy" id="1177982"/>
    <lineage>
        <taxon>Bacteria</taxon>
        <taxon>Pseudomonadati</taxon>
        <taxon>Pseudomonadota</taxon>
        <taxon>Betaproteobacteria</taxon>
        <taxon>Burkholderiales</taxon>
        <taxon>Comamonadaceae</taxon>
        <taxon>Paracidovorax</taxon>
    </lineage>
</organism>
<evidence type="ECO:0000313" key="8">
    <source>
        <dbReference type="Proteomes" id="UP000199119"/>
    </source>
</evidence>
<dbReference type="PROSITE" id="PS51187">
    <property type="entry name" value="AUTOINDUCER_SYNTH_2"/>
    <property type="match status" value="1"/>
</dbReference>
<keyword evidence="8" id="KW-1185">Reference proteome</keyword>
<comment type="similarity">
    <text evidence="5 6">Belongs to the autoinducer synthase family.</text>
</comment>
<dbReference type="GO" id="GO:0009372">
    <property type="term" value="P:quorum sensing"/>
    <property type="evidence" value="ECO:0007669"/>
    <property type="project" value="UniProtKB-UniRule"/>
</dbReference>
<evidence type="ECO:0000256" key="4">
    <source>
        <dbReference type="ARBA" id="ARBA00022929"/>
    </source>
</evidence>
<keyword evidence="2 6" id="KW-0808">Transferase</keyword>
<dbReference type="STRING" id="1177982.SAMN04489711_106153"/>
<proteinExistence type="inferred from homology"/>
<evidence type="ECO:0000313" key="7">
    <source>
        <dbReference type="EMBL" id="SFE86468.1"/>
    </source>
</evidence>
<dbReference type="EC" id="2.3.1.184" evidence="6"/>
<comment type="catalytic activity">
    <reaction evidence="6">
        <text>a fatty acyl-[ACP] + S-adenosyl-L-methionine = an N-acyl-L-homoserine lactone + S-methyl-5'-thioadenosine + holo-[ACP] + H(+)</text>
        <dbReference type="Rhea" id="RHEA:10096"/>
        <dbReference type="Rhea" id="RHEA-COMP:9685"/>
        <dbReference type="Rhea" id="RHEA-COMP:14125"/>
        <dbReference type="ChEBI" id="CHEBI:15378"/>
        <dbReference type="ChEBI" id="CHEBI:17509"/>
        <dbReference type="ChEBI" id="CHEBI:55474"/>
        <dbReference type="ChEBI" id="CHEBI:59789"/>
        <dbReference type="ChEBI" id="CHEBI:64479"/>
        <dbReference type="ChEBI" id="CHEBI:138651"/>
        <dbReference type="EC" id="2.3.1.184"/>
    </reaction>
</comment>
<evidence type="ECO:0000256" key="3">
    <source>
        <dbReference type="ARBA" id="ARBA00022691"/>
    </source>
</evidence>
<gene>
    <name evidence="7" type="ORF">SAMN04489711_106153</name>
</gene>
<dbReference type="InterPro" id="IPR016181">
    <property type="entry name" value="Acyl_CoA_acyltransferase"/>
</dbReference>
<evidence type="ECO:0000256" key="1">
    <source>
        <dbReference type="ARBA" id="ARBA00022654"/>
    </source>
</evidence>
<evidence type="ECO:0000256" key="6">
    <source>
        <dbReference type="RuleBase" id="RU361135"/>
    </source>
</evidence>
<keyword evidence="3 6" id="KW-0949">S-adenosyl-L-methionine</keyword>
<dbReference type="GO" id="GO:0061579">
    <property type="term" value="F:N-acyl homoserine lactone synthase activity"/>
    <property type="evidence" value="ECO:0007669"/>
    <property type="project" value="UniProtKB-UniRule"/>
</dbReference>
<dbReference type="SUPFAM" id="SSF55729">
    <property type="entry name" value="Acyl-CoA N-acyltransferases (Nat)"/>
    <property type="match status" value="1"/>
</dbReference>
<dbReference type="AlphaFoldDB" id="A0A1I2E1L7"/>
<dbReference type="GO" id="GO:0007165">
    <property type="term" value="P:signal transduction"/>
    <property type="evidence" value="ECO:0007669"/>
    <property type="project" value="TreeGrafter"/>
</dbReference>
<sequence length="200" mass="22082">MAARQSLLEADVEIIEGTPRSLSPELFEGIARYRHKVFIETLGWELPAREGLELDQFDRPDTIYLAAREYDGRLVGTARLMPTDKPYLLGEVFPQLMGGVEPPRRADVWELSRFAAVDFAQAGAHPLGQFSSPVTLQLLREVLRLAADNGVQRLITVSPLGVERLLRRAGCAAHRAAPPVVIGGQPLFACWVEVQGRLSS</sequence>
<dbReference type="PANTHER" id="PTHR39322">
    <property type="entry name" value="ACYL-HOMOSERINE-LACTONE SYNTHASE"/>
    <property type="match status" value="1"/>
</dbReference>
<reference evidence="8" key="1">
    <citation type="submission" date="2016-10" db="EMBL/GenBank/DDBJ databases">
        <authorList>
            <person name="Varghese N."/>
            <person name="Submissions S."/>
        </authorList>
    </citation>
    <scope>NUCLEOTIDE SEQUENCE [LARGE SCALE GENOMIC DNA]</scope>
    <source>
        <strain evidence="8">DSM 27981</strain>
    </source>
</reference>
<dbReference type="RefSeq" id="WP_092939581.1">
    <property type="nucleotide sequence ID" value="NZ_FONX01000006.1"/>
</dbReference>
<dbReference type="OrthoDB" id="6023281at2"/>
<dbReference type="Pfam" id="PF00765">
    <property type="entry name" value="Autoind_synth"/>
    <property type="match status" value="1"/>
</dbReference>
<dbReference type="PRINTS" id="PR01549">
    <property type="entry name" value="AUTOINDCRSYN"/>
</dbReference>